<dbReference type="SUPFAM" id="SSF56601">
    <property type="entry name" value="beta-lactamase/transpeptidase-like"/>
    <property type="match status" value="1"/>
</dbReference>
<evidence type="ECO:0000313" key="6">
    <source>
        <dbReference type="EMBL" id="KAB8074181.1"/>
    </source>
</evidence>
<name>A0A5N5X0A1_9EURO</name>
<gene>
    <name evidence="6" type="ORF">BDV29DRAFT_201461</name>
</gene>
<evidence type="ECO:0000256" key="2">
    <source>
        <dbReference type="SAM" id="MobiDB-lite"/>
    </source>
</evidence>
<keyword evidence="7" id="KW-1185">Reference proteome</keyword>
<feature type="signal peptide" evidence="3">
    <location>
        <begin position="1"/>
        <end position="19"/>
    </location>
</feature>
<dbReference type="OrthoDB" id="6220758at2759"/>
<protein>
    <submittedName>
        <fullName evidence="6">Beta-lactamase/transpeptidase-like protein</fullName>
    </submittedName>
</protein>
<feature type="compositionally biased region" description="Low complexity" evidence="2">
    <location>
        <begin position="442"/>
        <end position="460"/>
    </location>
</feature>
<keyword evidence="3" id="KW-0732">Signal</keyword>
<sequence>MYPAHYLAWGFSLLVSASAQLPSAPSLIPDPSYTICPPDGPLLPRPTNLGQSKHFQTATDNLTSALNAALKGEIKAGWVVDNVSFSLAVVSPNGEPDAKGKPLWEYHHRAKLNTEGSTRAAGDSQYMIGSVSKVFSDLMLLKSGVDTQKPVTDFFPELGAANSSIKWSNITLEALSDHLAGIPPNFVYEFYFLQPLYESLGFPHLNKSDYPSCGVIGLSQTCTKHEILDGLLSMQAVVPVNSKPVYSQLSFLLFTLCLEQATGKNYTQLLHETILQPLNLTNTGVPPGNSSNAIIPPGESLWGADTGLNAPGGGLYSSTNDLTIFLNSILSHTVLDTPASVRKWLKPTSMTSSPTTLVGAPWEILRTTNLTPAHPHTIDIYGKSGGLVGYMAQIALIDQYGVGIIVLTAGPVDSMNTLYRTITGTIMPAIEQETRDQSTKYTGKWTSTKTNTTQPNTSPTTLLNITLDNGPGLKLSSLTHKNTSILASIQTIFEAAYTSTGFGILSPDFRIYPTELEAPISRPEAISLLSQAGLPSDQDVDLVRQDWRVNIDIVPMDGSAMSDLPGQQSLNAFCASWQLVDWMRYGGEALDRIVFVVEKNSGMVVGAEVPVLREGLLIKFF</sequence>
<reference evidence="6 7" key="1">
    <citation type="submission" date="2019-04" db="EMBL/GenBank/DDBJ databases">
        <title>Friends and foes A comparative genomics study of 23 Aspergillus species from section Flavi.</title>
        <authorList>
            <consortium name="DOE Joint Genome Institute"/>
            <person name="Kjaerbolling I."/>
            <person name="Vesth T."/>
            <person name="Frisvad J.C."/>
            <person name="Nybo J.L."/>
            <person name="Theobald S."/>
            <person name="Kildgaard S."/>
            <person name="Isbrandt T."/>
            <person name="Kuo A."/>
            <person name="Sato A."/>
            <person name="Lyhne E.K."/>
            <person name="Kogle M.E."/>
            <person name="Wiebenga A."/>
            <person name="Kun R.S."/>
            <person name="Lubbers R.J."/>
            <person name="Makela M.R."/>
            <person name="Barry K."/>
            <person name="Chovatia M."/>
            <person name="Clum A."/>
            <person name="Daum C."/>
            <person name="Haridas S."/>
            <person name="He G."/>
            <person name="LaButti K."/>
            <person name="Lipzen A."/>
            <person name="Mondo S."/>
            <person name="Riley R."/>
            <person name="Salamov A."/>
            <person name="Simmons B.A."/>
            <person name="Magnuson J.K."/>
            <person name="Henrissat B."/>
            <person name="Mortensen U.H."/>
            <person name="Larsen T.O."/>
            <person name="Devries R.P."/>
            <person name="Grigoriev I.V."/>
            <person name="Machida M."/>
            <person name="Baker S.E."/>
            <person name="Andersen M.R."/>
        </authorList>
    </citation>
    <scope>NUCLEOTIDE SEQUENCE [LARGE SCALE GENOMIC DNA]</scope>
    <source>
        <strain evidence="6 7">CBS 151.66</strain>
    </source>
</reference>
<dbReference type="Pfam" id="PF26335">
    <property type="entry name" value="ARB_00930_C"/>
    <property type="match status" value="1"/>
</dbReference>
<feature type="region of interest" description="Disordered" evidence="2">
    <location>
        <begin position="437"/>
        <end position="460"/>
    </location>
</feature>
<dbReference type="EMBL" id="ML732214">
    <property type="protein sequence ID" value="KAB8074181.1"/>
    <property type="molecule type" value="Genomic_DNA"/>
</dbReference>
<evidence type="ECO:0000313" key="7">
    <source>
        <dbReference type="Proteomes" id="UP000326565"/>
    </source>
</evidence>
<evidence type="ECO:0000256" key="1">
    <source>
        <dbReference type="ARBA" id="ARBA00038473"/>
    </source>
</evidence>
<dbReference type="InterPro" id="IPR001466">
    <property type="entry name" value="Beta-lactam-related"/>
</dbReference>
<feature type="chain" id="PRO_5025038063" evidence="3">
    <location>
        <begin position="20"/>
        <end position="621"/>
    </location>
</feature>
<dbReference type="Pfam" id="PF00144">
    <property type="entry name" value="Beta-lactamase"/>
    <property type="match status" value="1"/>
</dbReference>
<accession>A0A5N5X0A1</accession>
<dbReference type="InterPro" id="IPR051478">
    <property type="entry name" value="Beta-lactamase-like_AB/R"/>
</dbReference>
<evidence type="ECO:0000256" key="3">
    <source>
        <dbReference type="SAM" id="SignalP"/>
    </source>
</evidence>
<organism evidence="6 7">
    <name type="scientific">Aspergillus leporis</name>
    <dbReference type="NCBI Taxonomy" id="41062"/>
    <lineage>
        <taxon>Eukaryota</taxon>
        <taxon>Fungi</taxon>
        <taxon>Dikarya</taxon>
        <taxon>Ascomycota</taxon>
        <taxon>Pezizomycotina</taxon>
        <taxon>Eurotiomycetes</taxon>
        <taxon>Eurotiomycetidae</taxon>
        <taxon>Eurotiales</taxon>
        <taxon>Aspergillaceae</taxon>
        <taxon>Aspergillus</taxon>
        <taxon>Aspergillus subgen. Circumdati</taxon>
    </lineage>
</organism>
<feature type="domain" description="Beta-lactamase-related" evidence="4">
    <location>
        <begin position="113"/>
        <end position="412"/>
    </location>
</feature>
<dbReference type="Proteomes" id="UP000326565">
    <property type="component" value="Unassembled WGS sequence"/>
</dbReference>
<dbReference type="PANTHER" id="PTHR22935">
    <property type="entry name" value="PENICILLIN-BINDING PROTEIN"/>
    <property type="match status" value="1"/>
</dbReference>
<comment type="similarity">
    <text evidence="1">Belongs to the beta-lactamase family.</text>
</comment>
<evidence type="ECO:0000259" key="5">
    <source>
        <dbReference type="Pfam" id="PF26335"/>
    </source>
</evidence>
<dbReference type="AlphaFoldDB" id="A0A5N5X0A1"/>
<dbReference type="Gene3D" id="3.40.710.10">
    <property type="entry name" value="DD-peptidase/beta-lactamase superfamily"/>
    <property type="match status" value="1"/>
</dbReference>
<feature type="domain" description="Beta-lactamase-like ARB-00930-like C-terminal" evidence="5">
    <location>
        <begin position="435"/>
        <end position="616"/>
    </location>
</feature>
<dbReference type="PANTHER" id="PTHR22935:SF95">
    <property type="entry name" value="BETA-LACTAMASE-LIKE 1-RELATED"/>
    <property type="match status" value="1"/>
</dbReference>
<dbReference type="InterPro" id="IPR058664">
    <property type="entry name" value="ARB_00930-like_C"/>
</dbReference>
<evidence type="ECO:0000259" key="4">
    <source>
        <dbReference type="Pfam" id="PF00144"/>
    </source>
</evidence>
<proteinExistence type="inferred from homology"/>
<dbReference type="InterPro" id="IPR012338">
    <property type="entry name" value="Beta-lactam/transpept-like"/>
</dbReference>